<organism evidence="2 3">
    <name type="scientific">Aquimarina gracilis</name>
    <dbReference type="NCBI Taxonomy" id="874422"/>
    <lineage>
        <taxon>Bacteria</taxon>
        <taxon>Pseudomonadati</taxon>
        <taxon>Bacteroidota</taxon>
        <taxon>Flavobacteriia</taxon>
        <taxon>Flavobacteriales</taxon>
        <taxon>Flavobacteriaceae</taxon>
        <taxon>Aquimarina</taxon>
    </lineage>
</organism>
<dbReference type="EMBL" id="JAYKLX010000009">
    <property type="protein sequence ID" value="MEB3347416.1"/>
    <property type="molecule type" value="Genomic_DNA"/>
</dbReference>
<gene>
    <name evidence="2" type="ORF">U6A24_18215</name>
</gene>
<accession>A0ABU6A013</accession>
<protein>
    <recommendedName>
        <fullName evidence="4">RHS repeat-associated core domain-containing protein</fullName>
    </recommendedName>
</protein>
<feature type="region of interest" description="Disordered" evidence="1">
    <location>
        <begin position="294"/>
        <end position="320"/>
    </location>
</feature>
<sequence length="356" mass="39212">MKRLGLLILVLWCGIIQAQNPFEEYNYNPHIATLSGGEFIEDFDNDTIVRIGSVMLNVKNNTITSFIEESVTFTEAGAEPTVMSRWFQPDPLADEFPDKSPYNFVNNNPIFFVDPEGLAAYDVWSYNVDSEQLEWVSDTGGTETQYVGVTNDEGDNLGTATVSGSDVYVTKTENSVFVSSYNPTEDLVEGYNSKTGYKYQGLDLKKRHQLKGSVFYGLILEAEANGEAEPIHSKTAYDQYVREWGTNSSFWHGAEHYFAPEGGARGVANRIGKALTARGNSALSNLVKSKGSFKSISKGSLSNASPQGVSSPVPENTRSTSIKNSWNSFLNANKGKYSGKGWVKRAAADYKKLNNL</sequence>
<dbReference type="Proteomes" id="UP001327027">
    <property type="component" value="Unassembled WGS sequence"/>
</dbReference>
<keyword evidence="3" id="KW-1185">Reference proteome</keyword>
<evidence type="ECO:0008006" key="4">
    <source>
        <dbReference type="Google" id="ProtNLM"/>
    </source>
</evidence>
<dbReference type="RefSeq" id="WP_324181442.1">
    <property type="nucleotide sequence ID" value="NZ_BAABAW010000014.1"/>
</dbReference>
<reference evidence="2 3" key="1">
    <citation type="journal article" date="2013" name="Int. J. Syst. Evol. Microbiol.">
        <title>Aquimarina gracilis sp. nov., isolated from the gut microflora of a mussel, Mytilus coruscus, and emended description of Aquimarina spongiae.</title>
        <authorList>
            <person name="Park S.C."/>
            <person name="Choe H.N."/>
            <person name="Baik K.S."/>
            <person name="Seong C.N."/>
        </authorList>
    </citation>
    <scope>NUCLEOTIDE SEQUENCE [LARGE SCALE GENOMIC DNA]</scope>
    <source>
        <strain evidence="2 3">PSC32</strain>
    </source>
</reference>
<name>A0ABU6A013_9FLAO</name>
<evidence type="ECO:0000313" key="3">
    <source>
        <dbReference type="Proteomes" id="UP001327027"/>
    </source>
</evidence>
<evidence type="ECO:0000313" key="2">
    <source>
        <dbReference type="EMBL" id="MEB3347416.1"/>
    </source>
</evidence>
<evidence type="ECO:0000256" key="1">
    <source>
        <dbReference type="SAM" id="MobiDB-lite"/>
    </source>
</evidence>
<dbReference type="Gene3D" id="2.180.10.10">
    <property type="entry name" value="RHS repeat-associated core"/>
    <property type="match status" value="1"/>
</dbReference>
<proteinExistence type="predicted"/>
<comment type="caution">
    <text evidence="2">The sequence shown here is derived from an EMBL/GenBank/DDBJ whole genome shotgun (WGS) entry which is preliminary data.</text>
</comment>
<feature type="compositionally biased region" description="Polar residues" evidence="1">
    <location>
        <begin position="303"/>
        <end position="320"/>
    </location>
</feature>